<feature type="compositionally biased region" description="Polar residues" evidence="1">
    <location>
        <begin position="94"/>
        <end position="113"/>
    </location>
</feature>
<feature type="domain" description="Retrovirus-related Pol polyprotein from transposon TNT 1-94-like beta-barrel" evidence="2">
    <location>
        <begin position="179"/>
        <end position="252"/>
    </location>
</feature>
<feature type="compositionally biased region" description="Low complexity" evidence="1">
    <location>
        <begin position="117"/>
        <end position="129"/>
    </location>
</feature>
<dbReference type="RefSeq" id="XP_010246304.1">
    <property type="nucleotide sequence ID" value="XM_010248002.1"/>
</dbReference>
<dbReference type="KEGG" id="nnu:104589631"/>
<dbReference type="eggNOG" id="KOG0017">
    <property type="taxonomic scope" value="Eukaryota"/>
</dbReference>
<evidence type="ECO:0000259" key="2">
    <source>
        <dbReference type="Pfam" id="PF22936"/>
    </source>
</evidence>
<dbReference type="Pfam" id="PF22936">
    <property type="entry name" value="Pol_BBD"/>
    <property type="match status" value="1"/>
</dbReference>
<dbReference type="InterPro" id="IPR054722">
    <property type="entry name" value="PolX-like_BBD"/>
</dbReference>
<evidence type="ECO:0000256" key="1">
    <source>
        <dbReference type="SAM" id="MobiDB-lite"/>
    </source>
</evidence>
<evidence type="ECO:0000313" key="4">
    <source>
        <dbReference type="RefSeq" id="XP_010246304.1"/>
    </source>
</evidence>
<proteinExistence type="predicted"/>
<dbReference type="InParanoid" id="A0A1U7Z2G7"/>
<accession>A0A1U7Z2G7</accession>
<dbReference type="OrthoDB" id="1937754at2759"/>
<gene>
    <name evidence="4" type="primary">LOC104589631</name>
</gene>
<dbReference type="GeneID" id="104589631"/>
<keyword evidence="3" id="KW-1185">Reference proteome</keyword>
<dbReference type="AlphaFoldDB" id="A0A1U7Z2G7"/>
<protein>
    <submittedName>
        <fullName evidence="4">Homeobox protein 3-like</fullName>
    </submittedName>
</protein>
<dbReference type="OMA" id="DEAIICQ"/>
<organism evidence="3 4">
    <name type="scientific">Nelumbo nucifera</name>
    <name type="common">Sacred lotus</name>
    <dbReference type="NCBI Taxonomy" id="4432"/>
    <lineage>
        <taxon>Eukaryota</taxon>
        <taxon>Viridiplantae</taxon>
        <taxon>Streptophyta</taxon>
        <taxon>Embryophyta</taxon>
        <taxon>Tracheophyta</taxon>
        <taxon>Spermatophyta</taxon>
        <taxon>Magnoliopsida</taxon>
        <taxon>Proteales</taxon>
        <taxon>Nelumbonaceae</taxon>
        <taxon>Nelumbo</taxon>
    </lineage>
</organism>
<dbReference type="PANTHER" id="PTHR47481:SF41">
    <property type="entry name" value="COPIA-LIKE POLYPROTEIN_RETROTRANSPOSON"/>
    <property type="match status" value="1"/>
</dbReference>
<name>A0A1U7Z2G7_NELNU</name>
<sequence length="252" mass="28059">MNRTRIVDHKLVIIFINRVNCKTSKEKIKSLSDALAASGYFLTNVDQIHYLLRGLPIEYDIFVLSVTTRLDSLSSQSVLDSPSANLANKKKNFNHNQSSSYKPQQFNNDGGSDNSKKTSYNNNNRSRSNSKNTTVVCQLYGYLGHITATCRRYLELTTNKNTKQAHTASSSRSAHDDNWYPDLGATNHMTSDLGNLSLHDEYHGTYHITVRHGTGLDISHIGSSVLNTNSGSIILNNILRVPNISKNLLSIS</sequence>
<reference evidence="4" key="1">
    <citation type="submission" date="2025-08" db="UniProtKB">
        <authorList>
            <consortium name="RefSeq"/>
        </authorList>
    </citation>
    <scope>IDENTIFICATION</scope>
</reference>
<evidence type="ECO:0000313" key="3">
    <source>
        <dbReference type="Proteomes" id="UP000189703"/>
    </source>
</evidence>
<dbReference type="PANTHER" id="PTHR47481">
    <property type="match status" value="1"/>
</dbReference>
<dbReference type="Proteomes" id="UP000189703">
    <property type="component" value="Unplaced"/>
</dbReference>
<feature type="region of interest" description="Disordered" evidence="1">
    <location>
        <begin position="86"/>
        <end position="129"/>
    </location>
</feature>